<sequence>MKLFQSIFGGNEQPGRYAESLIELAIERAVDGTDPRLRAVAGYRKRLREPIIHAIDHVVSLVALLPTPLSAASTEFSSDPRLKALFVSPEHMREVFGNDLLLSEFREGNATPGEAITALLLAERKEKQTFGMEVAGDMLRRDVAQITVSFSHHRLIDLSNSEDETRRKLRHRAFDHLISIALSRISDAKSERVELKHRHELLKGKLKVLQKGGWSIDDKAGEHADPAALQREFDEIDEQLAALSIDERTLGWQLDTLIEVLTGAEQQFWAENIDLYLDRMNIRRKAGQADAQLINFKELHNVLGQNMVMLFVSIKSDELPKRKSFAENADRCLAELGLSSQR</sequence>
<proteinExistence type="predicted"/>
<evidence type="ECO:0000313" key="1">
    <source>
        <dbReference type="EMBL" id="KXB29244.1"/>
    </source>
</evidence>
<organism evidence="1 2">
    <name type="scientific">Dechloromonas denitrificans</name>
    <dbReference type="NCBI Taxonomy" id="281362"/>
    <lineage>
        <taxon>Bacteria</taxon>
        <taxon>Pseudomonadati</taxon>
        <taxon>Pseudomonadota</taxon>
        <taxon>Betaproteobacteria</taxon>
        <taxon>Rhodocyclales</taxon>
        <taxon>Azonexaceae</taxon>
        <taxon>Dechloromonas</taxon>
    </lineage>
</organism>
<name>A0A133XE72_9RHOO</name>
<dbReference type="STRING" id="281362.AT959_18615"/>
<keyword evidence="2" id="KW-1185">Reference proteome</keyword>
<protein>
    <submittedName>
        <fullName evidence="1">Uncharacterized protein</fullName>
    </submittedName>
</protein>
<comment type="caution">
    <text evidence="1">The sequence shown here is derived from an EMBL/GenBank/DDBJ whole genome shotgun (WGS) entry which is preliminary data.</text>
</comment>
<evidence type="ECO:0000313" key="2">
    <source>
        <dbReference type="Proteomes" id="UP000070186"/>
    </source>
</evidence>
<accession>A0A133XE72</accession>
<gene>
    <name evidence="1" type="ORF">AT959_18615</name>
</gene>
<dbReference type="EMBL" id="LODL01000039">
    <property type="protein sequence ID" value="KXB29244.1"/>
    <property type="molecule type" value="Genomic_DNA"/>
</dbReference>
<dbReference type="Proteomes" id="UP000070186">
    <property type="component" value="Unassembled WGS sequence"/>
</dbReference>
<dbReference type="AlphaFoldDB" id="A0A133XE72"/>
<reference evidence="1 2" key="1">
    <citation type="submission" date="2015-12" db="EMBL/GenBank/DDBJ databases">
        <title>Nitrous oxide reduction kinetics distinguish bacteria harboring typical versus atypical NosZ.</title>
        <authorList>
            <person name="Yoon S."/>
            <person name="Nissen S."/>
            <person name="Park D."/>
            <person name="Sanford R.A."/>
            <person name="Loeffler F.E."/>
        </authorList>
    </citation>
    <scope>NUCLEOTIDE SEQUENCE [LARGE SCALE GENOMIC DNA]</scope>
    <source>
        <strain evidence="1 2">ATCC BAA-841</strain>
    </source>
</reference>